<keyword evidence="6 10" id="KW-1133">Transmembrane helix</keyword>
<name>A0A223HDD0_9NEOP</name>
<evidence type="ECO:0000256" key="4">
    <source>
        <dbReference type="ARBA" id="ARBA00022692"/>
    </source>
</evidence>
<evidence type="ECO:0000256" key="3">
    <source>
        <dbReference type="ARBA" id="ARBA00022606"/>
    </source>
</evidence>
<evidence type="ECO:0000256" key="5">
    <source>
        <dbReference type="ARBA" id="ARBA00022725"/>
    </source>
</evidence>
<evidence type="ECO:0000256" key="10">
    <source>
        <dbReference type="RuleBase" id="RU351113"/>
    </source>
</evidence>
<feature type="transmembrane region" description="Helical" evidence="10">
    <location>
        <begin position="123"/>
        <end position="149"/>
    </location>
</feature>
<dbReference type="Pfam" id="PF02949">
    <property type="entry name" value="7tm_6"/>
    <property type="match status" value="1"/>
</dbReference>
<feature type="transmembrane region" description="Helical" evidence="10">
    <location>
        <begin position="293"/>
        <end position="316"/>
    </location>
</feature>
<keyword evidence="3 10" id="KW-0716">Sensory transduction</keyword>
<comment type="subcellular location">
    <subcellularLocation>
        <location evidence="1 10">Cell membrane</location>
        <topology evidence="1 10">Multi-pass membrane protein</topology>
    </subcellularLocation>
</comment>
<comment type="caution">
    <text evidence="10">Lacks conserved residue(s) required for the propagation of feature annotation.</text>
</comment>
<dbReference type="AlphaFoldDB" id="A0A223HDD0"/>
<dbReference type="InterPro" id="IPR004117">
    <property type="entry name" value="7tm6_olfct_rcpt"/>
</dbReference>
<dbReference type="PANTHER" id="PTHR21137">
    <property type="entry name" value="ODORANT RECEPTOR"/>
    <property type="match status" value="1"/>
</dbReference>
<feature type="transmembrane region" description="Helical" evidence="10">
    <location>
        <begin position="264"/>
        <end position="287"/>
    </location>
</feature>
<keyword evidence="8 10" id="KW-0675">Receptor</keyword>
<reference evidence="11" key="1">
    <citation type="journal article" date="2017" name="Sci. Rep.">
        <title>Antennal transcriptomes of three tortricid moths reveal putative conserved chemosensory receptors for social and habitat olfactory cues.</title>
        <authorList>
            <person name="Gonzalez F."/>
            <person name="Witzgall P."/>
            <person name="Walker W.B."/>
        </authorList>
    </citation>
    <scope>NUCLEOTIDE SEQUENCE</scope>
</reference>
<keyword evidence="2" id="KW-1003">Cell membrane</keyword>
<feature type="transmembrane region" description="Helical" evidence="10">
    <location>
        <begin position="36"/>
        <end position="55"/>
    </location>
</feature>
<protein>
    <recommendedName>
        <fullName evidence="10">Odorant receptor</fullName>
    </recommendedName>
</protein>
<evidence type="ECO:0000256" key="6">
    <source>
        <dbReference type="ARBA" id="ARBA00022989"/>
    </source>
</evidence>
<dbReference type="GO" id="GO:0007165">
    <property type="term" value="P:signal transduction"/>
    <property type="evidence" value="ECO:0007669"/>
    <property type="project" value="UniProtKB-KW"/>
</dbReference>
<gene>
    <name evidence="11" type="primary">OR</name>
</gene>
<keyword evidence="5 10" id="KW-0552">Olfaction</keyword>
<dbReference type="GO" id="GO:0005549">
    <property type="term" value="F:odorant binding"/>
    <property type="evidence" value="ECO:0007669"/>
    <property type="project" value="InterPro"/>
</dbReference>
<evidence type="ECO:0000256" key="8">
    <source>
        <dbReference type="ARBA" id="ARBA00023170"/>
    </source>
</evidence>
<dbReference type="GO" id="GO:0004984">
    <property type="term" value="F:olfactory receptor activity"/>
    <property type="evidence" value="ECO:0007669"/>
    <property type="project" value="InterPro"/>
</dbReference>
<organism evidence="11">
    <name type="scientific">Cydia nigricana</name>
    <dbReference type="NCBI Taxonomy" id="753170"/>
    <lineage>
        <taxon>Eukaryota</taxon>
        <taxon>Metazoa</taxon>
        <taxon>Ecdysozoa</taxon>
        <taxon>Arthropoda</taxon>
        <taxon>Hexapoda</taxon>
        <taxon>Insecta</taxon>
        <taxon>Pterygota</taxon>
        <taxon>Neoptera</taxon>
        <taxon>Endopterygota</taxon>
        <taxon>Lepidoptera</taxon>
        <taxon>Glossata</taxon>
        <taxon>Ditrysia</taxon>
        <taxon>Tortricoidea</taxon>
        <taxon>Tortricidae</taxon>
        <taxon>Olethreutinae</taxon>
        <taxon>Grapholitini</taxon>
        <taxon>Cydia</taxon>
    </lineage>
</organism>
<sequence length="395" mass="46484">MRPLRQIDCFKVNMKFWKFLAIWPPNDKLYYRYYQIFFAAFILFNNLLTTINFIFLPRQLDMFVDEMIFYFMEVAVTSKFLTFIIMRDKILQILSMLESDIFQPDTEYGLKIIDKAKKFNVRYFKIVAVVSAIAHLSHIIPPVLLHFILHVKLGLPICRFSFLSDDTVQKFIYPLYELQALYMHSQVLFNISIDTFVLGILILAIAQLDILDENLRRVTDKNQIVKQAFECVQRAEKDKAMKQLNDCIIHYGELGQFCDLVQDVFSITLFVQFSVASCIICVVLFRFTLPAPWQYFIFLGSYMFIMILQILVPCWFGTRIQDKSQQLSQAVYDCDWTAKSRYFKSSLRLFVERANKPLSVTAGKMFPLSLTTFTSIMNSSYSFFTLLRHMQSRQN</sequence>
<evidence type="ECO:0000256" key="2">
    <source>
        <dbReference type="ARBA" id="ARBA00022475"/>
    </source>
</evidence>
<dbReference type="EMBL" id="KY283723">
    <property type="protein sequence ID" value="AST36382.1"/>
    <property type="molecule type" value="mRNA"/>
</dbReference>
<evidence type="ECO:0000256" key="9">
    <source>
        <dbReference type="ARBA" id="ARBA00023224"/>
    </source>
</evidence>
<keyword evidence="9 10" id="KW-0807">Transducer</keyword>
<dbReference type="PANTHER" id="PTHR21137:SF35">
    <property type="entry name" value="ODORANT RECEPTOR 19A-RELATED"/>
    <property type="match status" value="1"/>
</dbReference>
<keyword evidence="7 10" id="KW-0472">Membrane</keyword>
<accession>A0A223HDD0</accession>
<comment type="similarity">
    <text evidence="10">Belongs to the insect chemoreceptor superfamily. Heteromeric odorant receptor channel (TC 1.A.69) family.</text>
</comment>
<proteinExistence type="evidence at transcript level"/>
<feature type="transmembrane region" description="Helical" evidence="10">
    <location>
        <begin position="67"/>
        <end position="86"/>
    </location>
</feature>
<evidence type="ECO:0000313" key="11">
    <source>
        <dbReference type="EMBL" id="AST36382.1"/>
    </source>
</evidence>
<dbReference type="GO" id="GO:0005886">
    <property type="term" value="C:plasma membrane"/>
    <property type="evidence" value="ECO:0007669"/>
    <property type="project" value="UniProtKB-SubCell"/>
</dbReference>
<feature type="transmembrane region" description="Helical" evidence="10">
    <location>
        <begin position="187"/>
        <end position="211"/>
    </location>
</feature>
<evidence type="ECO:0000256" key="1">
    <source>
        <dbReference type="ARBA" id="ARBA00004651"/>
    </source>
</evidence>
<evidence type="ECO:0000256" key="7">
    <source>
        <dbReference type="ARBA" id="ARBA00023136"/>
    </source>
</evidence>
<keyword evidence="4 10" id="KW-0812">Transmembrane</keyword>